<keyword evidence="3" id="KW-1185">Reference proteome</keyword>
<evidence type="ECO:0000259" key="1">
    <source>
        <dbReference type="Pfam" id="PF06114"/>
    </source>
</evidence>
<dbReference type="InterPro" id="IPR010359">
    <property type="entry name" value="IrrE_HExxH"/>
</dbReference>
<gene>
    <name evidence="2" type="ORF">NE619_10390</name>
</gene>
<dbReference type="RefSeq" id="WP_256132326.1">
    <property type="nucleotide sequence ID" value="NZ_JANFXK010000010.1"/>
</dbReference>
<protein>
    <submittedName>
        <fullName evidence="2">ImmA/IrrE family metallo-endopeptidase</fullName>
    </submittedName>
</protein>
<proteinExistence type="predicted"/>
<organism evidence="2 3">
    <name type="scientific">Anaerovorax odorimutans</name>
    <dbReference type="NCBI Taxonomy" id="109327"/>
    <lineage>
        <taxon>Bacteria</taxon>
        <taxon>Bacillati</taxon>
        <taxon>Bacillota</taxon>
        <taxon>Clostridia</taxon>
        <taxon>Peptostreptococcales</taxon>
        <taxon>Anaerovoracaceae</taxon>
        <taxon>Anaerovorax</taxon>
    </lineage>
</organism>
<sequence length="153" mass="17924">MKYEILLEEAFKEGLIVKEKPLKYNDGRIKGNKVAIRKNIETNTKKACVLAEELGHHFTTVGDILNQDEVSNRKQERVARGWAYNKLVPLEDIKHAYRSGYIELYEMAEYLEVDESFLKESLEYYQQKYGPGLFQEKEADMLSDLLKILEERT</sequence>
<feature type="domain" description="IrrE N-terminal-like" evidence="1">
    <location>
        <begin position="31"/>
        <end position="121"/>
    </location>
</feature>
<accession>A0ABT1RPN5</accession>
<evidence type="ECO:0000313" key="2">
    <source>
        <dbReference type="EMBL" id="MCQ4637134.1"/>
    </source>
</evidence>
<evidence type="ECO:0000313" key="3">
    <source>
        <dbReference type="Proteomes" id="UP001524502"/>
    </source>
</evidence>
<name>A0ABT1RPN5_9FIRM</name>
<dbReference type="EMBL" id="JANFXK010000010">
    <property type="protein sequence ID" value="MCQ4637134.1"/>
    <property type="molecule type" value="Genomic_DNA"/>
</dbReference>
<reference evidence="2 3" key="1">
    <citation type="submission" date="2022-06" db="EMBL/GenBank/DDBJ databases">
        <title>Isolation of gut microbiota from human fecal samples.</title>
        <authorList>
            <person name="Pamer E.G."/>
            <person name="Barat B."/>
            <person name="Waligurski E."/>
            <person name="Medina S."/>
            <person name="Paddock L."/>
            <person name="Mostad J."/>
        </authorList>
    </citation>
    <scope>NUCLEOTIDE SEQUENCE [LARGE SCALE GENOMIC DNA]</scope>
    <source>
        <strain evidence="2 3">SL.3.17</strain>
    </source>
</reference>
<comment type="caution">
    <text evidence="2">The sequence shown here is derived from an EMBL/GenBank/DDBJ whole genome shotgun (WGS) entry which is preliminary data.</text>
</comment>
<dbReference type="Proteomes" id="UP001524502">
    <property type="component" value="Unassembled WGS sequence"/>
</dbReference>
<dbReference type="Pfam" id="PF06114">
    <property type="entry name" value="Peptidase_M78"/>
    <property type="match status" value="1"/>
</dbReference>